<reference evidence="11" key="1">
    <citation type="journal article" date="2019" name="Int. J. Syst. Evol. Microbiol.">
        <title>The Global Catalogue of Microorganisms (GCM) 10K type strain sequencing project: providing services to taxonomists for standard genome sequencing and annotation.</title>
        <authorList>
            <consortium name="The Broad Institute Genomics Platform"/>
            <consortium name="The Broad Institute Genome Sequencing Center for Infectious Disease"/>
            <person name="Wu L."/>
            <person name="Ma J."/>
        </authorList>
    </citation>
    <scope>NUCLEOTIDE SEQUENCE [LARGE SCALE GENOMIC DNA]</scope>
    <source>
        <strain evidence="11">KCTC 52141</strain>
    </source>
</reference>
<dbReference type="EC" id="3.2.1.21" evidence="3"/>
<dbReference type="Pfam" id="PF14310">
    <property type="entry name" value="Fn3-like"/>
    <property type="match status" value="1"/>
</dbReference>
<dbReference type="InterPro" id="IPR036962">
    <property type="entry name" value="Glyco_hydro_3_N_sf"/>
</dbReference>
<keyword evidence="11" id="KW-1185">Reference proteome</keyword>
<evidence type="ECO:0000256" key="6">
    <source>
        <dbReference type="ARBA" id="ARBA00023295"/>
    </source>
</evidence>
<dbReference type="GO" id="GO:0016787">
    <property type="term" value="F:hydrolase activity"/>
    <property type="evidence" value="ECO:0007669"/>
    <property type="project" value="UniProtKB-KW"/>
</dbReference>
<evidence type="ECO:0000256" key="2">
    <source>
        <dbReference type="ARBA" id="ARBA00005336"/>
    </source>
</evidence>
<dbReference type="InterPro" id="IPR026891">
    <property type="entry name" value="Fn3-like"/>
</dbReference>
<evidence type="ECO:0000256" key="8">
    <source>
        <dbReference type="SAM" id="SignalP"/>
    </source>
</evidence>
<comment type="caution">
    <text evidence="10">The sequence shown here is derived from an EMBL/GenBank/DDBJ whole genome shotgun (WGS) entry which is preliminary data.</text>
</comment>
<dbReference type="InterPro" id="IPR013783">
    <property type="entry name" value="Ig-like_fold"/>
</dbReference>
<comment type="similarity">
    <text evidence="2 7">Belongs to the glycosyl hydrolase 3 family.</text>
</comment>
<dbReference type="RefSeq" id="WP_382416681.1">
    <property type="nucleotide sequence ID" value="NZ_AP031500.1"/>
</dbReference>
<dbReference type="InterPro" id="IPR002772">
    <property type="entry name" value="Glyco_hydro_3_C"/>
</dbReference>
<dbReference type="SUPFAM" id="SSF51445">
    <property type="entry name" value="(Trans)glycosidases"/>
    <property type="match status" value="1"/>
</dbReference>
<organism evidence="10 11">
    <name type="scientific">Gilvimarinus japonicus</name>
    <dbReference type="NCBI Taxonomy" id="1796469"/>
    <lineage>
        <taxon>Bacteria</taxon>
        <taxon>Pseudomonadati</taxon>
        <taxon>Pseudomonadota</taxon>
        <taxon>Gammaproteobacteria</taxon>
        <taxon>Cellvibrionales</taxon>
        <taxon>Cellvibrionaceae</taxon>
        <taxon>Gilvimarinus</taxon>
    </lineage>
</organism>
<dbReference type="SUPFAM" id="SSF52279">
    <property type="entry name" value="Beta-D-glucan exohydrolase, C-terminal domain"/>
    <property type="match status" value="1"/>
</dbReference>
<dbReference type="Gene3D" id="2.60.40.10">
    <property type="entry name" value="Immunoglobulins"/>
    <property type="match status" value="1"/>
</dbReference>
<evidence type="ECO:0000256" key="4">
    <source>
        <dbReference type="ARBA" id="ARBA00022729"/>
    </source>
</evidence>
<gene>
    <name evidence="10" type="ORF">ACFOEB_11145</name>
</gene>
<accession>A0ABV7HWK1</accession>
<evidence type="ECO:0000313" key="11">
    <source>
        <dbReference type="Proteomes" id="UP001595548"/>
    </source>
</evidence>
<feature type="domain" description="Fibronectin type III-like" evidence="9">
    <location>
        <begin position="718"/>
        <end position="787"/>
    </location>
</feature>
<dbReference type="EMBL" id="JBHRTL010000007">
    <property type="protein sequence ID" value="MFC3155756.1"/>
    <property type="molecule type" value="Genomic_DNA"/>
</dbReference>
<evidence type="ECO:0000313" key="10">
    <source>
        <dbReference type="EMBL" id="MFC3155756.1"/>
    </source>
</evidence>
<proteinExistence type="inferred from homology"/>
<dbReference type="InterPro" id="IPR036881">
    <property type="entry name" value="Glyco_hydro_3_C_sf"/>
</dbReference>
<dbReference type="Pfam" id="PF01915">
    <property type="entry name" value="Glyco_hydro_3_C"/>
    <property type="match status" value="1"/>
</dbReference>
<sequence>MMIRRAQILSMMTLIGASLIGAASASAADDLAYKDSSLSVDARVKDLLGRMTLEEKVAQLQAVWAARQDLEMTDGAFTDAKASAILGLGVGQIARPAENKEQITTNKTPEQTVAFVNDAQRWLLENTRLGIPAIFHEEALHGHAARDATSFPQAIGLASTWNPALIEQMYTVTAAEVRRRGGQQALTPILDVARDPRWGRIEETMGEDPYLIAEMGVAAVRGFQGEGDVIGKDRVIATLKHLAGHGEPSGGMNIAPTPVGERTLREIFLFPFEAAVKLAGARSVMASYNEIDGVPSHANGKLLNDILRGEWGFDGVLVSDYYAITELMTRHQIVATKAEAAVAALQAGVDMELPDGDTYPALVDLVEQGKVDESLIDTAVARVLHEKFMLGLFETPYVDTNGVAEFIGNDEHKALAQTVAEQAIVLLKNDGELLPIDAAQLQSVAVIGPHADEGMLGGYSDVPRHTVSILEGVERYLEGKAEVTFARGTRLTIDAGKAGVDSAAANTRSKERWNSDDIVLATAKDKRGLMDEAVKLAAGSDLALVVVGGNEQTSREGWAESHLGDRTDLQLLGDQRELVEKVLATGTPTVVLLQNGRPLAIPVLAEKAPAIMELWYLGQEAGHAVARTVFGDVNPSGKLPVTIARSVGQLPVYYNHKKTAKRGYAFSDSSPLYPFGHGLSYTDFEYGDIAVKGSPVKAGGSVTLSVKVSNTGKRAGTEVVQLYLHDKIATLTRPVQELKGFARVELKPGESRTVSFQVAANQLGFYDQELQYILEPGVFEVMIGSSSADIRARSEFAVAGQTTVIGEQKAYLTNVVVN</sequence>
<dbReference type="PANTHER" id="PTHR30620:SF16">
    <property type="entry name" value="LYSOSOMAL BETA GLUCOSIDASE"/>
    <property type="match status" value="1"/>
</dbReference>
<evidence type="ECO:0000256" key="1">
    <source>
        <dbReference type="ARBA" id="ARBA00000448"/>
    </source>
</evidence>
<evidence type="ECO:0000256" key="5">
    <source>
        <dbReference type="ARBA" id="ARBA00022801"/>
    </source>
</evidence>
<feature type="signal peptide" evidence="8">
    <location>
        <begin position="1"/>
        <end position="27"/>
    </location>
</feature>
<dbReference type="PROSITE" id="PS00775">
    <property type="entry name" value="GLYCOSYL_HYDROL_F3"/>
    <property type="match status" value="1"/>
</dbReference>
<dbReference type="InterPro" id="IPR051915">
    <property type="entry name" value="Cellulose_Degrad_GH3"/>
</dbReference>
<dbReference type="InterPro" id="IPR001764">
    <property type="entry name" value="Glyco_hydro_3_N"/>
</dbReference>
<dbReference type="Gene3D" id="3.40.50.1700">
    <property type="entry name" value="Glycoside hydrolase family 3 C-terminal domain"/>
    <property type="match status" value="1"/>
</dbReference>
<dbReference type="PANTHER" id="PTHR30620">
    <property type="entry name" value="PERIPLASMIC BETA-GLUCOSIDASE-RELATED"/>
    <property type="match status" value="1"/>
</dbReference>
<dbReference type="SMART" id="SM01217">
    <property type="entry name" value="Fn3_like"/>
    <property type="match status" value="1"/>
</dbReference>
<evidence type="ECO:0000256" key="7">
    <source>
        <dbReference type="RuleBase" id="RU361161"/>
    </source>
</evidence>
<feature type="chain" id="PRO_5046201802" description="beta-glucosidase" evidence="8">
    <location>
        <begin position="28"/>
        <end position="818"/>
    </location>
</feature>
<protein>
    <recommendedName>
        <fullName evidence="3">beta-glucosidase</fullName>
        <ecNumber evidence="3">3.2.1.21</ecNumber>
    </recommendedName>
</protein>
<dbReference type="InterPro" id="IPR019800">
    <property type="entry name" value="Glyco_hydro_3_AS"/>
</dbReference>
<evidence type="ECO:0000259" key="9">
    <source>
        <dbReference type="SMART" id="SM01217"/>
    </source>
</evidence>
<keyword evidence="6 7" id="KW-0326">Glycosidase</keyword>
<evidence type="ECO:0000256" key="3">
    <source>
        <dbReference type="ARBA" id="ARBA00012744"/>
    </source>
</evidence>
<dbReference type="InterPro" id="IPR017853">
    <property type="entry name" value="GH"/>
</dbReference>
<dbReference type="PRINTS" id="PR00133">
    <property type="entry name" value="GLHYDRLASE3"/>
</dbReference>
<keyword evidence="5 7" id="KW-0378">Hydrolase</keyword>
<dbReference type="Pfam" id="PF00933">
    <property type="entry name" value="Glyco_hydro_3"/>
    <property type="match status" value="1"/>
</dbReference>
<name>A0ABV7HWK1_9GAMM</name>
<dbReference type="Proteomes" id="UP001595548">
    <property type="component" value="Unassembled WGS sequence"/>
</dbReference>
<comment type="catalytic activity">
    <reaction evidence="1">
        <text>Hydrolysis of terminal, non-reducing beta-D-glucosyl residues with release of beta-D-glucose.</text>
        <dbReference type="EC" id="3.2.1.21"/>
    </reaction>
</comment>
<dbReference type="Gene3D" id="3.20.20.300">
    <property type="entry name" value="Glycoside hydrolase, family 3, N-terminal domain"/>
    <property type="match status" value="1"/>
</dbReference>
<keyword evidence="4 8" id="KW-0732">Signal</keyword>